<name>A0ABU7EJL1_9TELE</name>
<evidence type="ECO:0000313" key="1">
    <source>
        <dbReference type="EMBL" id="MED6287231.1"/>
    </source>
</evidence>
<organism evidence="1 2">
    <name type="scientific">Characodon lateralis</name>
    <dbReference type="NCBI Taxonomy" id="208331"/>
    <lineage>
        <taxon>Eukaryota</taxon>
        <taxon>Metazoa</taxon>
        <taxon>Chordata</taxon>
        <taxon>Craniata</taxon>
        <taxon>Vertebrata</taxon>
        <taxon>Euteleostomi</taxon>
        <taxon>Actinopterygii</taxon>
        <taxon>Neopterygii</taxon>
        <taxon>Teleostei</taxon>
        <taxon>Neoteleostei</taxon>
        <taxon>Acanthomorphata</taxon>
        <taxon>Ovalentaria</taxon>
        <taxon>Atherinomorphae</taxon>
        <taxon>Cyprinodontiformes</taxon>
        <taxon>Goodeidae</taxon>
        <taxon>Characodon</taxon>
    </lineage>
</organism>
<sequence>MPAICKVQALEVADDPTGCQVPAGPKQSIVFKKEGGGPQPSVAGDEALMTNGETWTSKRLINEPHLFVDRRCS</sequence>
<reference evidence="1 2" key="1">
    <citation type="submission" date="2021-06" db="EMBL/GenBank/DDBJ databases">
        <authorList>
            <person name="Palmer J.M."/>
        </authorList>
    </citation>
    <scope>NUCLEOTIDE SEQUENCE [LARGE SCALE GENOMIC DNA]</scope>
    <source>
        <strain evidence="1 2">CL_MEX2019</strain>
        <tissue evidence="1">Muscle</tissue>
    </source>
</reference>
<gene>
    <name evidence="1" type="ORF">CHARACLAT_014265</name>
</gene>
<keyword evidence="2" id="KW-1185">Reference proteome</keyword>
<protein>
    <submittedName>
        <fullName evidence="1">Uncharacterized protein</fullName>
    </submittedName>
</protein>
<evidence type="ECO:0000313" key="2">
    <source>
        <dbReference type="Proteomes" id="UP001352852"/>
    </source>
</evidence>
<comment type="caution">
    <text evidence="1">The sequence shown here is derived from an EMBL/GenBank/DDBJ whole genome shotgun (WGS) entry which is preliminary data.</text>
</comment>
<accession>A0ABU7EJL1</accession>
<dbReference type="EMBL" id="JAHUTJ010058441">
    <property type="protein sequence ID" value="MED6287231.1"/>
    <property type="molecule type" value="Genomic_DNA"/>
</dbReference>
<proteinExistence type="predicted"/>
<dbReference type="Proteomes" id="UP001352852">
    <property type="component" value="Unassembled WGS sequence"/>
</dbReference>